<feature type="coiled-coil region" evidence="1">
    <location>
        <begin position="537"/>
        <end position="572"/>
    </location>
</feature>
<feature type="domain" description="DUF7088" evidence="5">
    <location>
        <begin position="41"/>
        <end position="140"/>
    </location>
</feature>
<evidence type="ECO:0000313" key="6">
    <source>
        <dbReference type="EMBL" id="GGF22140.1"/>
    </source>
</evidence>
<evidence type="ECO:0000259" key="5">
    <source>
        <dbReference type="Pfam" id="PF23357"/>
    </source>
</evidence>
<comment type="caution">
    <text evidence="6">The sequence shown here is derived from an EMBL/GenBank/DDBJ whole genome shotgun (WGS) entry which is preliminary data.</text>
</comment>
<organism evidence="6 7">
    <name type="scientific">Aliidongia dinghuensis</name>
    <dbReference type="NCBI Taxonomy" id="1867774"/>
    <lineage>
        <taxon>Bacteria</taxon>
        <taxon>Pseudomonadati</taxon>
        <taxon>Pseudomonadota</taxon>
        <taxon>Alphaproteobacteria</taxon>
        <taxon>Rhodospirillales</taxon>
        <taxon>Dongiaceae</taxon>
        <taxon>Aliidongia</taxon>
    </lineage>
</organism>
<evidence type="ECO:0000256" key="2">
    <source>
        <dbReference type="SAM" id="MobiDB-lite"/>
    </source>
</evidence>
<feature type="transmembrane region" description="Helical" evidence="3">
    <location>
        <begin position="621"/>
        <end position="644"/>
    </location>
</feature>
<feature type="region of interest" description="Disordered" evidence="2">
    <location>
        <begin position="418"/>
        <end position="460"/>
    </location>
</feature>
<feature type="domain" description="ABC-type uncharacterised transport system" evidence="4">
    <location>
        <begin position="177"/>
        <end position="511"/>
    </location>
</feature>
<feature type="compositionally biased region" description="Basic and acidic residues" evidence="2">
    <location>
        <begin position="425"/>
        <end position="453"/>
    </location>
</feature>
<dbReference type="EMBL" id="BMJQ01000007">
    <property type="protein sequence ID" value="GGF22140.1"/>
    <property type="molecule type" value="Genomic_DNA"/>
</dbReference>
<sequence>MSRSATGMTLAGLGLAAVLLISINALSGKLFGGDRFDLTDQHLYTLSDGTKAVLSKIDEPITLKLFYSKELGDQVPSFGVYAQRVRELLQEYAADAHGKINLELLDPQPYSEVEDQATAAGLQGVPLDDGGEQVYFGLAGSNSTDDKQTIAFFQPDRERFIEYDLTKLVQQLAFPKKKVVGLVSSLALDGDPMARMQGQPTQSQVVLDQLRQTFDVRDIGAGFDKVPDDVDLLMIVQPQKLPAKTEYAIDQFVMKGGHALVFVDPNAEFAQAHPSMFNPQGGPSAANFDRLLKAWGVELVPGKVVGDRVAARRVNAGSGTHVQAAEYLAWLNLKGDSINHDDPVTGQLGQLNFATAGDLQPIKDAKTKFEWLVRSSPQSELIDTAKVQGLPDVLGLLSSFKATGERYTLAARITGPADTAFPDGKPVEEKPDDAKKDPAKPNDAKPDAAKSDAPKFTADPTQVKVAKEPIDIIVVADADMLDDRFWVQVQDFFGQRAATPLANNGDLVQNAVDSLAGTGDLIGLRSRGSAVRPFTVVDQLQRQAEDSYRAKEKQLQDKLRETQSKLAELRTNKGADGKEEPLTAEQQQSINDLSATIIQTRSQLRQVQLALRQDIDRLKGLLVGLDVALVPLALAVLALVVGLVRAQRRKRRAQQA</sequence>
<protein>
    <recommendedName>
        <fullName evidence="8">ABC transporter</fullName>
    </recommendedName>
</protein>
<keyword evidence="7" id="KW-1185">Reference proteome</keyword>
<proteinExistence type="predicted"/>
<keyword evidence="1" id="KW-0175">Coiled coil</keyword>
<reference evidence="6" key="2">
    <citation type="submission" date="2020-09" db="EMBL/GenBank/DDBJ databases">
        <authorList>
            <person name="Sun Q."/>
            <person name="Zhou Y."/>
        </authorList>
    </citation>
    <scope>NUCLEOTIDE SEQUENCE</scope>
    <source>
        <strain evidence="6">CGMCC 1.15725</strain>
    </source>
</reference>
<reference evidence="6" key="1">
    <citation type="journal article" date="2014" name="Int. J. Syst. Evol. Microbiol.">
        <title>Complete genome sequence of Corynebacterium casei LMG S-19264T (=DSM 44701T), isolated from a smear-ripened cheese.</title>
        <authorList>
            <consortium name="US DOE Joint Genome Institute (JGI-PGF)"/>
            <person name="Walter F."/>
            <person name="Albersmeier A."/>
            <person name="Kalinowski J."/>
            <person name="Ruckert C."/>
        </authorList>
    </citation>
    <scope>NUCLEOTIDE SEQUENCE</scope>
    <source>
        <strain evidence="6">CGMCC 1.15725</strain>
    </source>
</reference>
<dbReference type="Pfam" id="PF23357">
    <property type="entry name" value="DUF7088"/>
    <property type="match status" value="1"/>
</dbReference>
<gene>
    <name evidence="6" type="ORF">GCM10011611_30260</name>
</gene>
<evidence type="ECO:0000259" key="4">
    <source>
        <dbReference type="Pfam" id="PF09822"/>
    </source>
</evidence>
<evidence type="ECO:0008006" key="8">
    <source>
        <dbReference type="Google" id="ProtNLM"/>
    </source>
</evidence>
<dbReference type="RefSeq" id="WP_189047161.1">
    <property type="nucleotide sequence ID" value="NZ_BMJQ01000007.1"/>
</dbReference>
<dbReference type="AlphaFoldDB" id="A0A8J3E3W2"/>
<evidence type="ECO:0000256" key="1">
    <source>
        <dbReference type="SAM" id="Coils"/>
    </source>
</evidence>
<keyword evidence="3" id="KW-0812">Transmembrane</keyword>
<dbReference type="Proteomes" id="UP000646365">
    <property type="component" value="Unassembled WGS sequence"/>
</dbReference>
<keyword evidence="3" id="KW-1133">Transmembrane helix</keyword>
<keyword evidence="3" id="KW-0472">Membrane</keyword>
<dbReference type="Pfam" id="PF09822">
    <property type="entry name" value="ABC_transp_aux"/>
    <property type="match status" value="1"/>
</dbReference>
<dbReference type="InterPro" id="IPR019196">
    <property type="entry name" value="ABC_transp_unknown"/>
</dbReference>
<name>A0A8J3E3W2_9PROT</name>
<evidence type="ECO:0000313" key="7">
    <source>
        <dbReference type="Proteomes" id="UP000646365"/>
    </source>
</evidence>
<dbReference type="InterPro" id="IPR055396">
    <property type="entry name" value="DUF7088"/>
</dbReference>
<evidence type="ECO:0000256" key="3">
    <source>
        <dbReference type="SAM" id="Phobius"/>
    </source>
</evidence>
<accession>A0A8J3E3W2</accession>